<evidence type="ECO:0000313" key="1">
    <source>
        <dbReference type="EMBL" id="THU85175.1"/>
    </source>
</evidence>
<keyword evidence="2" id="KW-1185">Reference proteome</keyword>
<dbReference type="OrthoDB" id="2669721at2759"/>
<gene>
    <name evidence="1" type="ORF">K435DRAFT_587710</name>
</gene>
<accession>A0A4V4HCZ7</accession>
<dbReference type="EMBL" id="ML179562">
    <property type="protein sequence ID" value="THU85175.1"/>
    <property type="molecule type" value="Genomic_DNA"/>
</dbReference>
<reference evidence="1 2" key="1">
    <citation type="journal article" date="2019" name="Nat. Ecol. Evol.">
        <title>Megaphylogeny resolves global patterns of mushroom evolution.</title>
        <authorList>
            <person name="Varga T."/>
            <person name="Krizsan K."/>
            <person name="Foldi C."/>
            <person name="Dima B."/>
            <person name="Sanchez-Garcia M."/>
            <person name="Sanchez-Ramirez S."/>
            <person name="Szollosi G.J."/>
            <person name="Szarkandi J.G."/>
            <person name="Papp V."/>
            <person name="Albert L."/>
            <person name="Andreopoulos W."/>
            <person name="Angelini C."/>
            <person name="Antonin V."/>
            <person name="Barry K.W."/>
            <person name="Bougher N.L."/>
            <person name="Buchanan P."/>
            <person name="Buyck B."/>
            <person name="Bense V."/>
            <person name="Catcheside P."/>
            <person name="Chovatia M."/>
            <person name="Cooper J."/>
            <person name="Damon W."/>
            <person name="Desjardin D."/>
            <person name="Finy P."/>
            <person name="Geml J."/>
            <person name="Haridas S."/>
            <person name="Hughes K."/>
            <person name="Justo A."/>
            <person name="Karasinski D."/>
            <person name="Kautmanova I."/>
            <person name="Kiss B."/>
            <person name="Kocsube S."/>
            <person name="Kotiranta H."/>
            <person name="LaButti K.M."/>
            <person name="Lechner B.E."/>
            <person name="Liimatainen K."/>
            <person name="Lipzen A."/>
            <person name="Lukacs Z."/>
            <person name="Mihaltcheva S."/>
            <person name="Morgado L.N."/>
            <person name="Niskanen T."/>
            <person name="Noordeloos M.E."/>
            <person name="Ohm R.A."/>
            <person name="Ortiz-Santana B."/>
            <person name="Ovrebo C."/>
            <person name="Racz N."/>
            <person name="Riley R."/>
            <person name="Savchenko A."/>
            <person name="Shiryaev A."/>
            <person name="Soop K."/>
            <person name="Spirin V."/>
            <person name="Szebenyi C."/>
            <person name="Tomsovsky M."/>
            <person name="Tulloss R.E."/>
            <person name="Uehling J."/>
            <person name="Grigoriev I.V."/>
            <person name="Vagvolgyi C."/>
            <person name="Papp T."/>
            <person name="Martin F.M."/>
            <person name="Miettinen O."/>
            <person name="Hibbett D.S."/>
            <person name="Nagy L.G."/>
        </authorList>
    </citation>
    <scope>NUCLEOTIDE SEQUENCE [LARGE SCALE GENOMIC DNA]</scope>
    <source>
        <strain evidence="1 2">CBS 962.96</strain>
    </source>
</reference>
<dbReference type="AlphaFoldDB" id="A0A4V4HCZ7"/>
<organism evidence="1 2">
    <name type="scientific">Dendrothele bispora (strain CBS 962.96)</name>
    <dbReference type="NCBI Taxonomy" id="1314807"/>
    <lineage>
        <taxon>Eukaryota</taxon>
        <taxon>Fungi</taxon>
        <taxon>Dikarya</taxon>
        <taxon>Basidiomycota</taxon>
        <taxon>Agaricomycotina</taxon>
        <taxon>Agaricomycetes</taxon>
        <taxon>Agaricomycetidae</taxon>
        <taxon>Agaricales</taxon>
        <taxon>Agaricales incertae sedis</taxon>
        <taxon>Dendrothele</taxon>
    </lineage>
</organism>
<feature type="non-terminal residue" evidence="1">
    <location>
        <position position="129"/>
    </location>
</feature>
<protein>
    <submittedName>
        <fullName evidence="1">Uncharacterized protein</fullName>
    </submittedName>
</protein>
<dbReference type="Proteomes" id="UP000297245">
    <property type="component" value="Unassembled WGS sequence"/>
</dbReference>
<feature type="non-terminal residue" evidence="1">
    <location>
        <position position="1"/>
    </location>
</feature>
<name>A0A4V4HCZ7_DENBC</name>
<sequence>LVYLVVGFKGKQGCRLNCNMPGRRREGDGRYYPVMLKPLNYTVDSCQHDDIKFADLKTFRANTSTKYYIHYLVSSANPTQYKQQRLETGLVKQSILTALPKRFDFPSMLTLDAMHWPTLNKGQLFTDLW</sequence>
<evidence type="ECO:0000313" key="2">
    <source>
        <dbReference type="Proteomes" id="UP000297245"/>
    </source>
</evidence>
<proteinExistence type="predicted"/>